<evidence type="ECO:0000313" key="3">
    <source>
        <dbReference type="Proteomes" id="UP000406256"/>
    </source>
</evidence>
<proteinExistence type="predicted"/>
<accession>A0A5E4WYQ8</accession>
<dbReference type="Pfam" id="PF11227">
    <property type="entry name" value="DUF3025"/>
    <property type="match status" value="1"/>
</dbReference>
<reference evidence="2 3" key="1">
    <citation type="submission" date="2019-08" db="EMBL/GenBank/DDBJ databases">
        <authorList>
            <person name="Peeters C."/>
        </authorList>
    </citation>
    <scope>NUCLEOTIDE SEQUENCE [LARGE SCALE GENOMIC DNA]</scope>
    <source>
        <strain evidence="2 3">LMG 31108</strain>
    </source>
</reference>
<feature type="compositionally biased region" description="Polar residues" evidence="1">
    <location>
        <begin position="141"/>
        <end position="153"/>
    </location>
</feature>
<protein>
    <submittedName>
        <fullName evidence="2">Membrane protein</fullName>
    </submittedName>
</protein>
<name>A0A5E4WYQ8_9BURK</name>
<keyword evidence="3" id="KW-1185">Reference proteome</keyword>
<dbReference type="EMBL" id="CABPSB010000013">
    <property type="protein sequence ID" value="VVE29014.1"/>
    <property type="molecule type" value="Genomic_DNA"/>
</dbReference>
<dbReference type="InterPro" id="IPR021390">
    <property type="entry name" value="DUF3025"/>
</dbReference>
<dbReference type="AlphaFoldDB" id="A0A5E4WYQ8"/>
<gene>
    <name evidence="2" type="ORF">PAN31108_03533</name>
</gene>
<sequence length="204" mass="22118">MMHSKPQMIVQTTETPVSRTTPAFDFVDIDWQAPWWSAVAARGQAALACEDWRQALSAQAVQAALVSGQGRALCFVAQEELPAETAYEAFIAATGRVPTRRNLHDFFNALIWLTYPRGKAALNARQAAAIAADGVRATRGATQPRCSTRTPCSSHAAIPRSGPRCGRSTGRRCSWHAAPSGGTPARFSHSGTRYWKSLSPPIIR</sequence>
<organism evidence="2 3">
    <name type="scientific">Pandoraea anhela</name>
    <dbReference type="NCBI Taxonomy" id="2508295"/>
    <lineage>
        <taxon>Bacteria</taxon>
        <taxon>Pseudomonadati</taxon>
        <taxon>Pseudomonadota</taxon>
        <taxon>Betaproteobacteria</taxon>
        <taxon>Burkholderiales</taxon>
        <taxon>Burkholderiaceae</taxon>
        <taxon>Pandoraea</taxon>
    </lineage>
</organism>
<evidence type="ECO:0000256" key="1">
    <source>
        <dbReference type="SAM" id="MobiDB-lite"/>
    </source>
</evidence>
<dbReference type="Proteomes" id="UP000406256">
    <property type="component" value="Unassembled WGS sequence"/>
</dbReference>
<evidence type="ECO:0000313" key="2">
    <source>
        <dbReference type="EMBL" id="VVE29014.1"/>
    </source>
</evidence>
<feature type="region of interest" description="Disordered" evidence="1">
    <location>
        <begin position="141"/>
        <end position="163"/>
    </location>
</feature>